<evidence type="ECO:0000256" key="5">
    <source>
        <dbReference type="ARBA" id="ARBA00022729"/>
    </source>
</evidence>
<feature type="transmembrane region" description="Helical" evidence="8">
    <location>
        <begin position="500"/>
        <end position="522"/>
    </location>
</feature>
<keyword evidence="4 8" id="KW-0812">Transmembrane</keyword>
<evidence type="ECO:0000256" key="8">
    <source>
        <dbReference type="SAM" id="Phobius"/>
    </source>
</evidence>
<feature type="signal peptide" evidence="9">
    <location>
        <begin position="1"/>
        <end position="20"/>
    </location>
</feature>
<dbReference type="Proteomes" id="UP000436522">
    <property type="component" value="Unassembled WGS sequence"/>
</dbReference>
<comment type="caution">
    <text evidence="11">The sequence shown here is derived from an EMBL/GenBank/DDBJ whole genome shotgun (WGS) entry which is preliminary data.</text>
</comment>
<gene>
    <name evidence="11" type="ORF">So717_24320</name>
</gene>
<protein>
    <recommendedName>
        <fullName evidence="10">Solute-binding protein family 3/N-terminal domain-containing protein</fullName>
    </recommendedName>
</protein>
<dbReference type="PANTHER" id="PTHR30085">
    <property type="entry name" value="AMINO ACID ABC TRANSPORTER PERMEASE"/>
    <property type="match status" value="1"/>
</dbReference>
<dbReference type="GO" id="GO:0030288">
    <property type="term" value="C:outer membrane-bounded periplasmic space"/>
    <property type="evidence" value="ECO:0007669"/>
    <property type="project" value="TreeGrafter"/>
</dbReference>
<evidence type="ECO:0000256" key="1">
    <source>
        <dbReference type="ARBA" id="ARBA00004141"/>
    </source>
</evidence>
<proteinExistence type="inferred from homology"/>
<comment type="subcellular location">
    <subcellularLocation>
        <location evidence="1">Membrane</location>
        <topology evidence="1">Multi-pass membrane protein</topology>
    </subcellularLocation>
</comment>
<dbReference type="InterPro" id="IPR001638">
    <property type="entry name" value="Solute-binding_3/MltF_N"/>
</dbReference>
<dbReference type="Gene3D" id="1.10.3720.10">
    <property type="entry name" value="MetI-like"/>
    <property type="match status" value="1"/>
</dbReference>
<feature type="chain" id="PRO_5024962812" description="Solute-binding protein family 3/N-terminal domain-containing protein" evidence="9">
    <location>
        <begin position="21"/>
        <end position="534"/>
    </location>
</feature>
<dbReference type="GO" id="GO:0006865">
    <property type="term" value="P:amino acid transport"/>
    <property type="evidence" value="ECO:0007669"/>
    <property type="project" value="TreeGrafter"/>
</dbReference>
<dbReference type="OrthoDB" id="9814231at2"/>
<dbReference type="SUPFAM" id="SSF161098">
    <property type="entry name" value="MetI-like"/>
    <property type="match status" value="1"/>
</dbReference>
<dbReference type="Gene3D" id="3.40.190.10">
    <property type="entry name" value="Periplasmic binding protein-like II"/>
    <property type="match status" value="2"/>
</dbReference>
<accession>A0A640VRN5</accession>
<dbReference type="InterPro" id="IPR051455">
    <property type="entry name" value="Bact_solute-bind_prot3"/>
</dbReference>
<dbReference type="GO" id="GO:0016020">
    <property type="term" value="C:membrane"/>
    <property type="evidence" value="ECO:0007669"/>
    <property type="project" value="UniProtKB-SubCell"/>
</dbReference>
<dbReference type="AlphaFoldDB" id="A0A640VRN5"/>
<evidence type="ECO:0000313" key="11">
    <source>
        <dbReference type="EMBL" id="GFE50679.1"/>
    </source>
</evidence>
<feature type="transmembrane region" description="Helical" evidence="8">
    <location>
        <begin position="392"/>
        <end position="425"/>
    </location>
</feature>
<evidence type="ECO:0000256" key="9">
    <source>
        <dbReference type="SAM" id="SignalP"/>
    </source>
</evidence>
<evidence type="ECO:0000256" key="2">
    <source>
        <dbReference type="ARBA" id="ARBA00010333"/>
    </source>
</evidence>
<name>A0A640VRN5_9RHOB</name>
<evidence type="ECO:0000256" key="7">
    <source>
        <dbReference type="ARBA" id="ARBA00023136"/>
    </source>
</evidence>
<feature type="domain" description="Solute-binding protein family 3/N-terminal" evidence="10">
    <location>
        <begin position="38"/>
        <end position="260"/>
    </location>
</feature>
<dbReference type="GO" id="GO:0005576">
    <property type="term" value="C:extracellular region"/>
    <property type="evidence" value="ECO:0007669"/>
    <property type="project" value="TreeGrafter"/>
</dbReference>
<evidence type="ECO:0000256" key="3">
    <source>
        <dbReference type="ARBA" id="ARBA00022448"/>
    </source>
</evidence>
<dbReference type="InterPro" id="IPR035906">
    <property type="entry name" value="MetI-like_sf"/>
</dbReference>
<dbReference type="SUPFAM" id="SSF53850">
    <property type="entry name" value="Periplasmic binding protein-like II"/>
    <property type="match status" value="1"/>
</dbReference>
<dbReference type="PANTHER" id="PTHR30085:SF6">
    <property type="entry name" value="ABC TRANSPORTER GLUTAMINE-BINDING PROTEIN GLNH"/>
    <property type="match status" value="1"/>
</dbReference>
<keyword evidence="5 9" id="KW-0732">Signal</keyword>
<evidence type="ECO:0000259" key="10">
    <source>
        <dbReference type="SMART" id="SM00062"/>
    </source>
</evidence>
<dbReference type="Pfam" id="PF00497">
    <property type="entry name" value="SBP_bac_3"/>
    <property type="match status" value="1"/>
</dbReference>
<keyword evidence="12" id="KW-1185">Reference proteome</keyword>
<evidence type="ECO:0000256" key="6">
    <source>
        <dbReference type="ARBA" id="ARBA00022989"/>
    </source>
</evidence>
<reference evidence="11 12" key="1">
    <citation type="submission" date="2019-12" db="EMBL/GenBank/DDBJ databases">
        <title>Roseobacter cerasinus sp. nov., isolated from seawater around aquaculture.</title>
        <authorList>
            <person name="Muramatsu S."/>
            <person name="Takabe Y."/>
            <person name="Mori K."/>
            <person name="Takaichi S."/>
            <person name="Hanada S."/>
        </authorList>
    </citation>
    <scope>NUCLEOTIDE SEQUENCE [LARGE SCALE GENOMIC DNA]</scope>
    <source>
        <strain evidence="11 12">AI77</strain>
    </source>
</reference>
<feature type="transmembrane region" description="Helical" evidence="8">
    <location>
        <begin position="334"/>
        <end position="355"/>
    </location>
</feature>
<comment type="similarity">
    <text evidence="2">Belongs to the bacterial solute-binding protein 3 family.</text>
</comment>
<evidence type="ECO:0000313" key="12">
    <source>
        <dbReference type="Proteomes" id="UP000436522"/>
    </source>
</evidence>
<keyword evidence="7 8" id="KW-0472">Membrane</keyword>
<dbReference type="SMART" id="SM00062">
    <property type="entry name" value="PBPb"/>
    <property type="match status" value="1"/>
</dbReference>
<dbReference type="EMBL" id="BLIV01000004">
    <property type="protein sequence ID" value="GFE50679.1"/>
    <property type="molecule type" value="Genomic_DNA"/>
</dbReference>
<organism evidence="11 12">
    <name type="scientific">Roseobacter cerasinus</name>
    <dbReference type="NCBI Taxonomy" id="2602289"/>
    <lineage>
        <taxon>Bacteria</taxon>
        <taxon>Pseudomonadati</taxon>
        <taxon>Pseudomonadota</taxon>
        <taxon>Alphaproteobacteria</taxon>
        <taxon>Rhodobacterales</taxon>
        <taxon>Roseobacteraceae</taxon>
        <taxon>Roseobacter</taxon>
    </lineage>
</organism>
<dbReference type="RefSeq" id="WP_159977662.1">
    <property type="nucleotide sequence ID" value="NZ_BLIV01000004.1"/>
</dbReference>
<evidence type="ECO:0000256" key="4">
    <source>
        <dbReference type="ARBA" id="ARBA00022692"/>
    </source>
</evidence>
<keyword evidence="6 8" id="KW-1133">Transmembrane helix</keyword>
<keyword evidence="3" id="KW-0813">Transport</keyword>
<sequence length="534" mass="57063">MIRVLALVLGLLGQGALADAQVPAAADGRLAHILQRGSLIVGVKTDYPPWGMLDAEGTIIGLEPDLAQLLAERLGVGLELVPVTASNRLARLEQGVVDVVIATMGDTATRRAQSGLLQPSYYSSGVVAYVPADSPYQSWADLRGQPVCMTQGAYYNRTLEETYGVAGQYFPANREAKMALSFGRCVAWAFDDTALVQRVLANPEDGYTVMQDRILVTPWAVAVARSDREASLGRFVSAMIGEWHSAGTLLALERKWQIGESAYLQGLNKVWSTPGACLRGADGLPPACQGAPPFAAHEDPRAPPDWMTRLRDHTGIDVLVLHEAYTRGRLAQGLGMTLALSATAILGALTVGLLLGMMDAALQRRGVWGQVLLLPQKLLVTLARMTPPILQMYIVFFGLGGVLAQSAIITPGAFATAALILSLYAGSTNAVLISHALAQERAVYPDAGVWSLLPHAFQRAYDGLVATCVNIVKAAGMASAIALAELVSTVNLIVSEGGDVATFMNGLLVFYFLLMLGVLWLFRLLRRWIVGSEA</sequence>